<dbReference type="GO" id="GO:0005886">
    <property type="term" value="C:plasma membrane"/>
    <property type="evidence" value="ECO:0007669"/>
    <property type="project" value="UniProtKB-SubCell"/>
</dbReference>
<evidence type="ECO:0000259" key="15">
    <source>
        <dbReference type="PROSITE" id="PS50109"/>
    </source>
</evidence>
<dbReference type="Pfam" id="PF00512">
    <property type="entry name" value="HisKA"/>
    <property type="match status" value="1"/>
</dbReference>
<keyword evidence="13 14" id="KW-0472">Membrane</keyword>
<dbReference type="InterPro" id="IPR036097">
    <property type="entry name" value="HisK_dim/P_sf"/>
</dbReference>
<proteinExistence type="predicted"/>
<dbReference type="SMART" id="SM00388">
    <property type="entry name" value="HisKA"/>
    <property type="match status" value="1"/>
</dbReference>
<dbReference type="CDD" id="cd00082">
    <property type="entry name" value="HisKA"/>
    <property type="match status" value="1"/>
</dbReference>
<keyword evidence="17" id="KW-1185">Reference proteome</keyword>
<evidence type="ECO:0000256" key="9">
    <source>
        <dbReference type="ARBA" id="ARBA00022777"/>
    </source>
</evidence>
<sequence length="428" mass="47768">MTHMVNQLLLHLIIILFPIFIQQFFYTRKRANDSLRYQILNGIMFGGAAVICMTFPVNIVADFQWDLRSIPVIVSILYSKGYYMPGMIASLIAEAYRYYIGGDAAILSMIGFVFMIGPAIPFVKAFARCVPIKRVALCLALALHSVLVTVALLYLYLRLNGYIIEQPDYSVVVFSAMGLVTIIGMGISSLLNEHIIESAAMRLELERSEKLKIVSQIAASVAHEVRNPLTVVKGFIQLLSDSVDLKQRNYLKIALSELDRAEYIITDYLNLAKPQVEQLEVIEVSDFLNHTFEMMNSYSLIQNVEMRVNCDRSDLYVLADKPRLTQVILNMIKNGVEAIPETGEVSVNAYARNDEVYIEVVDTGSGMSKEDLDNIGKAFFTTKDTGTGLGILVTVRIIEAMNGKIAFESELGKGTKVTIRLPASPTFE</sequence>
<dbReference type="SUPFAM" id="SSF47384">
    <property type="entry name" value="Homodimeric domain of signal transducing histidine kinase"/>
    <property type="match status" value="1"/>
</dbReference>
<comment type="subcellular location">
    <subcellularLocation>
        <location evidence="2">Cell membrane</location>
        <topology evidence="2">Multi-pass membrane protein</topology>
    </subcellularLocation>
</comment>
<dbReference type="InterPro" id="IPR036890">
    <property type="entry name" value="HATPase_C_sf"/>
</dbReference>
<dbReference type="InterPro" id="IPR003594">
    <property type="entry name" value="HATPase_dom"/>
</dbReference>
<evidence type="ECO:0000256" key="5">
    <source>
        <dbReference type="ARBA" id="ARBA00022553"/>
    </source>
</evidence>
<evidence type="ECO:0000256" key="4">
    <source>
        <dbReference type="ARBA" id="ARBA00022475"/>
    </source>
</evidence>
<dbReference type="GO" id="GO:0005524">
    <property type="term" value="F:ATP binding"/>
    <property type="evidence" value="ECO:0007669"/>
    <property type="project" value="UniProtKB-KW"/>
</dbReference>
<evidence type="ECO:0000256" key="2">
    <source>
        <dbReference type="ARBA" id="ARBA00004651"/>
    </source>
</evidence>
<dbReference type="PRINTS" id="PR00344">
    <property type="entry name" value="BCTRLSENSOR"/>
</dbReference>
<keyword evidence="10" id="KW-0067">ATP-binding</keyword>
<organism evidence="16 17">
    <name type="scientific">Paenibacillus arenilitoris</name>
    <dbReference type="NCBI Taxonomy" id="2772299"/>
    <lineage>
        <taxon>Bacteria</taxon>
        <taxon>Bacillati</taxon>
        <taxon>Bacillota</taxon>
        <taxon>Bacilli</taxon>
        <taxon>Bacillales</taxon>
        <taxon>Paenibacillaceae</taxon>
        <taxon>Paenibacillus</taxon>
    </lineage>
</organism>
<evidence type="ECO:0000256" key="12">
    <source>
        <dbReference type="ARBA" id="ARBA00023012"/>
    </source>
</evidence>
<dbReference type="InterPro" id="IPR003661">
    <property type="entry name" value="HisK_dim/P_dom"/>
</dbReference>
<dbReference type="Pfam" id="PF02518">
    <property type="entry name" value="HATPase_c"/>
    <property type="match status" value="1"/>
</dbReference>
<dbReference type="EMBL" id="JACXIY010000016">
    <property type="protein sequence ID" value="MBD2869862.1"/>
    <property type="molecule type" value="Genomic_DNA"/>
</dbReference>
<dbReference type="GO" id="GO:0071555">
    <property type="term" value="P:cell wall organization"/>
    <property type="evidence" value="ECO:0007669"/>
    <property type="project" value="InterPro"/>
</dbReference>
<dbReference type="PROSITE" id="PS50109">
    <property type="entry name" value="HIS_KIN"/>
    <property type="match status" value="1"/>
</dbReference>
<dbReference type="InterPro" id="IPR011620">
    <property type="entry name" value="Sig_transdc_His_kinase_LytS_TM"/>
</dbReference>
<evidence type="ECO:0000256" key="10">
    <source>
        <dbReference type="ARBA" id="ARBA00022840"/>
    </source>
</evidence>
<gene>
    <name evidence="16" type="ORF">IDH41_14825</name>
</gene>
<evidence type="ECO:0000313" key="17">
    <source>
        <dbReference type="Proteomes" id="UP000632125"/>
    </source>
</evidence>
<evidence type="ECO:0000256" key="1">
    <source>
        <dbReference type="ARBA" id="ARBA00000085"/>
    </source>
</evidence>
<evidence type="ECO:0000256" key="13">
    <source>
        <dbReference type="ARBA" id="ARBA00023136"/>
    </source>
</evidence>
<feature type="transmembrane region" description="Helical" evidence="14">
    <location>
        <begin position="82"/>
        <end position="99"/>
    </location>
</feature>
<dbReference type="PANTHER" id="PTHR43065:SF53">
    <property type="entry name" value="SPORULATION KINASE B"/>
    <property type="match status" value="1"/>
</dbReference>
<feature type="transmembrane region" description="Helical" evidence="14">
    <location>
        <begin position="7"/>
        <end position="26"/>
    </location>
</feature>
<evidence type="ECO:0000313" key="16">
    <source>
        <dbReference type="EMBL" id="MBD2869862.1"/>
    </source>
</evidence>
<feature type="transmembrane region" description="Helical" evidence="14">
    <location>
        <begin position="38"/>
        <end position="61"/>
    </location>
</feature>
<dbReference type="PANTHER" id="PTHR43065">
    <property type="entry name" value="SENSOR HISTIDINE KINASE"/>
    <property type="match status" value="1"/>
</dbReference>
<reference evidence="16" key="1">
    <citation type="submission" date="2020-09" db="EMBL/GenBank/DDBJ databases">
        <title>A novel bacterium of genus Paenibacillus, isolated from South China Sea.</title>
        <authorList>
            <person name="Huang H."/>
            <person name="Mo K."/>
            <person name="Hu Y."/>
        </authorList>
    </citation>
    <scope>NUCLEOTIDE SEQUENCE</scope>
    <source>
        <strain evidence="16">IB182493</strain>
    </source>
</reference>
<dbReference type="InterPro" id="IPR004358">
    <property type="entry name" value="Sig_transdc_His_kin-like_C"/>
</dbReference>
<dbReference type="SUPFAM" id="SSF55874">
    <property type="entry name" value="ATPase domain of HSP90 chaperone/DNA topoisomerase II/histidine kinase"/>
    <property type="match status" value="1"/>
</dbReference>
<dbReference type="EC" id="2.7.13.3" evidence="3"/>
<evidence type="ECO:0000256" key="6">
    <source>
        <dbReference type="ARBA" id="ARBA00022679"/>
    </source>
</evidence>
<keyword evidence="7 14" id="KW-0812">Transmembrane</keyword>
<evidence type="ECO:0000256" key="7">
    <source>
        <dbReference type="ARBA" id="ARBA00022692"/>
    </source>
</evidence>
<accession>A0A927CMB4</accession>
<feature type="transmembrane region" description="Helical" evidence="14">
    <location>
        <begin position="105"/>
        <end position="123"/>
    </location>
</feature>
<protein>
    <recommendedName>
        <fullName evidence="3">histidine kinase</fullName>
        <ecNumber evidence="3">2.7.13.3</ecNumber>
    </recommendedName>
</protein>
<keyword evidence="11 14" id="KW-1133">Transmembrane helix</keyword>
<evidence type="ECO:0000256" key="3">
    <source>
        <dbReference type="ARBA" id="ARBA00012438"/>
    </source>
</evidence>
<keyword evidence="6" id="KW-0808">Transferase</keyword>
<name>A0A927CMB4_9BACL</name>
<comment type="catalytic activity">
    <reaction evidence="1">
        <text>ATP + protein L-histidine = ADP + protein N-phospho-L-histidine.</text>
        <dbReference type="EC" id="2.7.13.3"/>
    </reaction>
</comment>
<keyword evidence="12" id="KW-0902">Two-component regulatory system</keyword>
<keyword evidence="5" id="KW-0597">Phosphoprotein</keyword>
<evidence type="ECO:0000256" key="11">
    <source>
        <dbReference type="ARBA" id="ARBA00022989"/>
    </source>
</evidence>
<evidence type="ECO:0000256" key="14">
    <source>
        <dbReference type="SAM" id="Phobius"/>
    </source>
</evidence>
<feature type="transmembrane region" description="Helical" evidence="14">
    <location>
        <begin position="169"/>
        <end position="191"/>
    </location>
</feature>
<dbReference type="Pfam" id="PF07694">
    <property type="entry name" value="5TM-5TMR_LYT"/>
    <property type="match status" value="1"/>
</dbReference>
<keyword evidence="9" id="KW-0418">Kinase</keyword>
<keyword evidence="8" id="KW-0547">Nucleotide-binding</keyword>
<dbReference type="AlphaFoldDB" id="A0A927CMB4"/>
<dbReference type="Gene3D" id="1.10.287.130">
    <property type="match status" value="1"/>
</dbReference>
<dbReference type="Proteomes" id="UP000632125">
    <property type="component" value="Unassembled WGS sequence"/>
</dbReference>
<keyword evidence="4" id="KW-1003">Cell membrane</keyword>
<comment type="caution">
    <text evidence="16">The sequence shown here is derived from an EMBL/GenBank/DDBJ whole genome shotgun (WGS) entry which is preliminary data.</text>
</comment>
<dbReference type="Gene3D" id="3.30.565.10">
    <property type="entry name" value="Histidine kinase-like ATPase, C-terminal domain"/>
    <property type="match status" value="1"/>
</dbReference>
<dbReference type="SMART" id="SM00387">
    <property type="entry name" value="HATPase_c"/>
    <property type="match status" value="1"/>
</dbReference>
<feature type="transmembrane region" description="Helical" evidence="14">
    <location>
        <begin position="135"/>
        <end position="157"/>
    </location>
</feature>
<evidence type="ECO:0000256" key="8">
    <source>
        <dbReference type="ARBA" id="ARBA00022741"/>
    </source>
</evidence>
<feature type="domain" description="Histidine kinase" evidence="15">
    <location>
        <begin position="220"/>
        <end position="425"/>
    </location>
</feature>
<dbReference type="GO" id="GO:0000155">
    <property type="term" value="F:phosphorelay sensor kinase activity"/>
    <property type="evidence" value="ECO:0007669"/>
    <property type="project" value="InterPro"/>
</dbReference>
<dbReference type="InterPro" id="IPR005467">
    <property type="entry name" value="His_kinase_dom"/>
</dbReference>